<dbReference type="Pfam" id="PF11191">
    <property type="entry name" value="DUF2782"/>
    <property type="match status" value="1"/>
</dbReference>
<dbReference type="InterPro" id="IPR021357">
    <property type="entry name" value="DUF2782"/>
</dbReference>
<sequence length="156" mass="16594">MRALLIPLLAVAPAVLAQAPLPEPLPPPSIDDPGVRAQPVEIDDPTLRLPPEPGAATPAPAPARAGAEGEGRITGGPARANDPRNPPEDLTVQVRTLDNGDVVEEYRNGGRLTMVRVTPTRGVSYTLLDTNGDGYLDESDGRAPVSPVFYTLYEWR</sequence>
<evidence type="ECO:0000256" key="1">
    <source>
        <dbReference type="SAM" id="MobiDB-lite"/>
    </source>
</evidence>
<organism evidence="3 4">
    <name type="scientific">Coralloluteibacterium thermophilum</name>
    <dbReference type="NCBI Taxonomy" id="2707049"/>
    <lineage>
        <taxon>Bacteria</taxon>
        <taxon>Pseudomonadati</taxon>
        <taxon>Pseudomonadota</taxon>
        <taxon>Gammaproteobacteria</taxon>
        <taxon>Lysobacterales</taxon>
        <taxon>Lysobacteraceae</taxon>
        <taxon>Coralloluteibacterium</taxon>
    </lineage>
</organism>
<evidence type="ECO:0000313" key="3">
    <source>
        <dbReference type="EMBL" id="MFC4726631.1"/>
    </source>
</evidence>
<dbReference type="EMBL" id="JBHSGG010000001">
    <property type="protein sequence ID" value="MFC4726631.1"/>
    <property type="molecule type" value="Genomic_DNA"/>
</dbReference>
<dbReference type="RefSeq" id="WP_377002530.1">
    <property type="nucleotide sequence ID" value="NZ_JBHSGG010000001.1"/>
</dbReference>
<feature type="signal peptide" evidence="2">
    <location>
        <begin position="1"/>
        <end position="19"/>
    </location>
</feature>
<gene>
    <name evidence="3" type="ORF">ACFO3Q_00370</name>
</gene>
<reference evidence="4" key="1">
    <citation type="journal article" date="2019" name="Int. J. Syst. Evol. Microbiol.">
        <title>The Global Catalogue of Microorganisms (GCM) 10K type strain sequencing project: providing services to taxonomists for standard genome sequencing and annotation.</title>
        <authorList>
            <consortium name="The Broad Institute Genomics Platform"/>
            <consortium name="The Broad Institute Genome Sequencing Center for Infectious Disease"/>
            <person name="Wu L."/>
            <person name="Ma J."/>
        </authorList>
    </citation>
    <scope>NUCLEOTIDE SEQUENCE [LARGE SCALE GENOMIC DNA]</scope>
    <source>
        <strain evidence="4">CGMCC 1.13574</strain>
    </source>
</reference>
<feature type="region of interest" description="Disordered" evidence="1">
    <location>
        <begin position="43"/>
        <end position="90"/>
    </location>
</feature>
<evidence type="ECO:0000256" key="2">
    <source>
        <dbReference type="SAM" id="SignalP"/>
    </source>
</evidence>
<comment type="caution">
    <text evidence="3">The sequence shown here is derived from an EMBL/GenBank/DDBJ whole genome shotgun (WGS) entry which is preliminary data.</text>
</comment>
<accession>A0ABV9NEA0</accession>
<feature type="chain" id="PRO_5046792105" evidence="2">
    <location>
        <begin position="20"/>
        <end position="156"/>
    </location>
</feature>
<name>A0ABV9NEA0_9GAMM</name>
<dbReference type="Gene3D" id="2.20.130.30">
    <property type="entry name" value="Protein of unknown function DUF2782"/>
    <property type="match status" value="1"/>
</dbReference>
<feature type="compositionally biased region" description="Low complexity" evidence="1">
    <location>
        <begin position="54"/>
        <end position="66"/>
    </location>
</feature>
<protein>
    <submittedName>
        <fullName evidence="3">DUF2782 domain-containing protein</fullName>
    </submittedName>
</protein>
<evidence type="ECO:0000313" key="4">
    <source>
        <dbReference type="Proteomes" id="UP001595892"/>
    </source>
</evidence>
<proteinExistence type="predicted"/>
<keyword evidence="2" id="KW-0732">Signal</keyword>
<keyword evidence="4" id="KW-1185">Reference proteome</keyword>
<dbReference type="Proteomes" id="UP001595892">
    <property type="component" value="Unassembled WGS sequence"/>
</dbReference>